<keyword evidence="7 8" id="KW-0472">Membrane</keyword>
<keyword evidence="2" id="KW-1003">Cell membrane</keyword>
<keyword evidence="4" id="KW-0808">Transferase</keyword>
<feature type="transmembrane region" description="Helical" evidence="8">
    <location>
        <begin position="320"/>
        <end position="338"/>
    </location>
</feature>
<dbReference type="GO" id="GO:0009103">
    <property type="term" value="P:lipopolysaccharide biosynthetic process"/>
    <property type="evidence" value="ECO:0007669"/>
    <property type="project" value="UniProtKB-ARBA"/>
</dbReference>
<reference evidence="9 10" key="1">
    <citation type="submission" date="2018-09" db="EMBL/GenBank/DDBJ databases">
        <title>YIM 75507 draft genome.</title>
        <authorList>
            <person name="Tang S."/>
            <person name="Feng Y."/>
        </authorList>
    </citation>
    <scope>NUCLEOTIDE SEQUENCE [LARGE SCALE GENOMIC DNA]</scope>
    <source>
        <strain evidence="9 10">YIM 75507</strain>
    </source>
</reference>
<evidence type="ECO:0000256" key="4">
    <source>
        <dbReference type="ARBA" id="ARBA00022679"/>
    </source>
</evidence>
<dbReference type="GO" id="GO:0016763">
    <property type="term" value="F:pentosyltransferase activity"/>
    <property type="evidence" value="ECO:0007669"/>
    <property type="project" value="TreeGrafter"/>
</dbReference>
<keyword evidence="6 8" id="KW-1133">Transmembrane helix</keyword>
<feature type="transmembrane region" description="Helical" evidence="8">
    <location>
        <begin position="136"/>
        <end position="155"/>
    </location>
</feature>
<feature type="transmembrane region" description="Helical" evidence="8">
    <location>
        <begin position="107"/>
        <end position="129"/>
    </location>
</feature>
<organism evidence="9 10">
    <name type="scientific">Bailinhaonella thermotolerans</name>
    <dbReference type="NCBI Taxonomy" id="1070861"/>
    <lineage>
        <taxon>Bacteria</taxon>
        <taxon>Bacillati</taxon>
        <taxon>Actinomycetota</taxon>
        <taxon>Actinomycetes</taxon>
        <taxon>Streptosporangiales</taxon>
        <taxon>Streptosporangiaceae</taxon>
        <taxon>Bailinhaonella</taxon>
    </lineage>
</organism>
<evidence type="ECO:0000313" key="9">
    <source>
        <dbReference type="EMBL" id="RJL32232.1"/>
    </source>
</evidence>
<dbReference type="InterPro" id="IPR050297">
    <property type="entry name" value="LipidA_mod_glycosyltrf_83"/>
</dbReference>
<dbReference type="EMBL" id="QZEY01000005">
    <property type="protein sequence ID" value="RJL32232.1"/>
    <property type="molecule type" value="Genomic_DNA"/>
</dbReference>
<evidence type="ECO:0000256" key="6">
    <source>
        <dbReference type="ARBA" id="ARBA00022989"/>
    </source>
</evidence>
<keyword evidence="10" id="KW-1185">Reference proteome</keyword>
<dbReference type="PANTHER" id="PTHR33908">
    <property type="entry name" value="MANNOSYLTRANSFERASE YKCB-RELATED"/>
    <property type="match status" value="1"/>
</dbReference>
<name>A0A3A4BMJ2_9ACTN</name>
<comment type="subcellular location">
    <subcellularLocation>
        <location evidence="1">Cell membrane</location>
        <topology evidence="1">Multi-pass membrane protein</topology>
    </subcellularLocation>
</comment>
<dbReference type="AlphaFoldDB" id="A0A3A4BMJ2"/>
<feature type="transmembrane region" description="Helical" evidence="8">
    <location>
        <begin position="345"/>
        <end position="365"/>
    </location>
</feature>
<keyword evidence="3" id="KW-0328">Glycosyltransferase</keyword>
<feature type="transmembrane region" description="Helical" evidence="8">
    <location>
        <begin position="161"/>
        <end position="183"/>
    </location>
</feature>
<feature type="transmembrane region" description="Helical" evidence="8">
    <location>
        <begin position="195"/>
        <end position="215"/>
    </location>
</feature>
<evidence type="ECO:0008006" key="11">
    <source>
        <dbReference type="Google" id="ProtNLM"/>
    </source>
</evidence>
<evidence type="ECO:0000256" key="8">
    <source>
        <dbReference type="SAM" id="Phobius"/>
    </source>
</evidence>
<evidence type="ECO:0000256" key="7">
    <source>
        <dbReference type="ARBA" id="ARBA00023136"/>
    </source>
</evidence>
<evidence type="ECO:0000313" key="10">
    <source>
        <dbReference type="Proteomes" id="UP000265768"/>
    </source>
</evidence>
<comment type="caution">
    <text evidence="9">The sequence shown here is derived from an EMBL/GenBank/DDBJ whole genome shotgun (WGS) entry which is preliminary data.</text>
</comment>
<protein>
    <recommendedName>
        <fullName evidence="11">Glycosyltransferase RgtA/B/C/D-like domain-containing protein</fullName>
    </recommendedName>
</protein>
<dbReference type="GO" id="GO:0005886">
    <property type="term" value="C:plasma membrane"/>
    <property type="evidence" value="ECO:0007669"/>
    <property type="project" value="UniProtKB-SubCell"/>
</dbReference>
<evidence type="ECO:0000256" key="2">
    <source>
        <dbReference type="ARBA" id="ARBA00022475"/>
    </source>
</evidence>
<dbReference type="Proteomes" id="UP000265768">
    <property type="component" value="Unassembled WGS sequence"/>
</dbReference>
<gene>
    <name evidence="9" type="ORF">D5H75_17735</name>
</gene>
<sequence>MHPSGSPSSPSYRGPHLALVAVALAYCATVVLTTSQSVVLSWDEVIYASQVARDVPATEFSAPRARGMSLVVLPIAAITSSTEAIRIYLTLVSGLALYLAFRPWIRLVGWAAPVAAGLFATLWTTLLYGSRVMPNLWVALTFTGALGCLLLAMRYGSRRPLYGVVAGLALASLVRPTDALILAGPVGLYVLVKRYWPGVIAMSAGLAVGWGSWAVEAFARFGDPVRRFKSGAGTQDSIGFYLYQHLEGVDGPYMVCMPTTLCAGFRWSAVLWWLLLPVLAAVGVAVARRGHRSDHLLAIAAALTLAASYILVFSFGNSRFLTPSYALLAIPAAAAFVHTVRRRAVWARAAAAVAATALVGAHFVVQLQTMDRVMATRESSDDAAATRARYMADRLGVKPPCLVWGDVAVTFAYPMKCQAMVPWGPDATDEATARRARATTPHTVVLTEGRTPPPPDAANWEKHRLPGKRDLYAWVSPSR</sequence>
<dbReference type="RefSeq" id="WP_119927552.1">
    <property type="nucleotide sequence ID" value="NZ_QZEY01000005.1"/>
</dbReference>
<evidence type="ECO:0000256" key="1">
    <source>
        <dbReference type="ARBA" id="ARBA00004651"/>
    </source>
</evidence>
<feature type="transmembrane region" description="Helical" evidence="8">
    <location>
        <begin position="296"/>
        <end position="314"/>
    </location>
</feature>
<dbReference type="PANTHER" id="PTHR33908:SF11">
    <property type="entry name" value="MEMBRANE PROTEIN"/>
    <property type="match status" value="1"/>
</dbReference>
<accession>A0A3A4BMJ2</accession>
<evidence type="ECO:0000256" key="3">
    <source>
        <dbReference type="ARBA" id="ARBA00022676"/>
    </source>
</evidence>
<evidence type="ECO:0000256" key="5">
    <source>
        <dbReference type="ARBA" id="ARBA00022692"/>
    </source>
</evidence>
<dbReference type="OrthoDB" id="3458595at2"/>
<keyword evidence="5 8" id="KW-0812">Transmembrane</keyword>
<feature type="transmembrane region" description="Helical" evidence="8">
    <location>
        <begin position="267"/>
        <end position="287"/>
    </location>
</feature>
<proteinExistence type="predicted"/>